<reference evidence="5 6" key="1">
    <citation type="journal article" date="2007" name="Int. J. Syst. Evol. Microbiol.">
        <title>Description of Pelomonas aquatica sp. nov. and Pelomonas puraquae sp. nov., isolated from industrial and haemodialysis water.</title>
        <authorList>
            <person name="Gomila M."/>
            <person name="Bowien B."/>
            <person name="Falsen E."/>
            <person name="Moore E.R."/>
            <person name="Lalucat J."/>
        </authorList>
    </citation>
    <scope>NUCLEOTIDE SEQUENCE [LARGE SCALE GENOMIC DNA]</scope>
    <source>
        <strain evidence="5 6">CCUG 52769</strain>
    </source>
</reference>
<protein>
    <recommendedName>
        <fullName evidence="4">HipA-like C-terminal domain-containing protein</fullName>
    </recommendedName>
</protein>
<keyword evidence="3" id="KW-0418">Kinase</keyword>
<dbReference type="OrthoDB" id="8555656at2"/>
<evidence type="ECO:0000256" key="1">
    <source>
        <dbReference type="ARBA" id="ARBA00010164"/>
    </source>
</evidence>
<comment type="caution">
    <text evidence="5">The sequence shown here is derived from an EMBL/GenBank/DDBJ whole genome shotgun (WGS) entry which is preliminary data.</text>
</comment>
<evidence type="ECO:0000259" key="4">
    <source>
        <dbReference type="Pfam" id="PF07804"/>
    </source>
</evidence>
<comment type="similarity">
    <text evidence="1">Belongs to the HipA Ser/Thr kinase family.</text>
</comment>
<evidence type="ECO:0000313" key="6">
    <source>
        <dbReference type="Proteomes" id="UP000197446"/>
    </source>
</evidence>
<gene>
    <name evidence="5" type="ORF">CDO81_02215</name>
</gene>
<dbReference type="InterPro" id="IPR052028">
    <property type="entry name" value="HipA_Ser/Thr_kinase"/>
</dbReference>
<dbReference type="AlphaFoldDB" id="A0A254NC30"/>
<name>A0A254NC30_9BURK</name>
<sequence>MTADLPSLQRLLRLRGPLGLVEIAATLGCSTKTVQRLVVAAADAVVAAGQTRRRRIAWRRDYRGQVQTVPVYRIDSEGRAQTVGLLRPTAPGGCHVEVTSPAWPTPAESRDGWYDGLPYPLADLRPQGFLGRAWARQYGPALALPTDPRQWDDDALLLSLTHLGHDLPGHLLLGDAALRHHLDTLVQPEAPLPAQDLARRYAEMADRAMAGALPGSSAGGEFPKFTVAREHPGAATPHCVVKFSGADDSATVQRWRDLLVCEHLAAQALGQDAARTRLLAHDNRHFLESERFDRIGLHGRCGVVSLESANAGLIGAASDDWTTVAQALARQGLLSPADAEAVAQRQLFGQLIGNTDMHGGNLGFFCDADGLRLAPSYDQLPMRYAPLAGGEVLSPPLTPSLPLPAERERWAQVAPRALAFWQAASADERISPAFRELCSANAATLRQVMSLA</sequence>
<keyword evidence="6" id="KW-1185">Reference proteome</keyword>
<dbReference type="GO" id="GO:0004674">
    <property type="term" value="F:protein serine/threonine kinase activity"/>
    <property type="evidence" value="ECO:0007669"/>
    <property type="project" value="TreeGrafter"/>
</dbReference>
<dbReference type="GO" id="GO:0005829">
    <property type="term" value="C:cytosol"/>
    <property type="evidence" value="ECO:0007669"/>
    <property type="project" value="TreeGrafter"/>
</dbReference>
<evidence type="ECO:0000256" key="2">
    <source>
        <dbReference type="ARBA" id="ARBA00022679"/>
    </source>
</evidence>
<dbReference type="PANTHER" id="PTHR37419">
    <property type="entry name" value="SERINE/THREONINE-PROTEIN KINASE TOXIN HIPA"/>
    <property type="match status" value="1"/>
</dbReference>
<evidence type="ECO:0000256" key="3">
    <source>
        <dbReference type="ARBA" id="ARBA00022777"/>
    </source>
</evidence>
<dbReference type="Proteomes" id="UP000197446">
    <property type="component" value="Unassembled WGS sequence"/>
</dbReference>
<evidence type="ECO:0000313" key="5">
    <source>
        <dbReference type="EMBL" id="OWR05300.1"/>
    </source>
</evidence>
<accession>A0A254NC30</accession>
<feature type="domain" description="HipA-like C-terminal" evidence="4">
    <location>
        <begin position="216"/>
        <end position="436"/>
    </location>
</feature>
<dbReference type="Gene3D" id="1.10.1070.20">
    <property type="match status" value="1"/>
</dbReference>
<dbReference type="InterPro" id="IPR012893">
    <property type="entry name" value="HipA-like_C"/>
</dbReference>
<dbReference type="Pfam" id="PF07804">
    <property type="entry name" value="HipA_C"/>
    <property type="match status" value="1"/>
</dbReference>
<dbReference type="PANTHER" id="PTHR37419:SF8">
    <property type="entry name" value="TOXIN YJJJ"/>
    <property type="match status" value="1"/>
</dbReference>
<keyword evidence="2" id="KW-0808">Transferase</keyword>
<dbReference type="RefSeq" id="WP_088481511.1">
    <property type="nucleotide sequence ID" value="NZ_NISI01000001.1"/>
</dbReference>
<organism evidence="5 6">
    <name type="scientific">Roseateles puraquae</name>
    <dbReference type="NCBI Taxonomy" id="431059"/>
    <lineage>
        <taxon>Bacteria</taxon>
        <taxon>Pseudomonadati</taxon>
        <taxon>Pseudomonadota</taxon>
        <taxon>Betaproteobacteria</taxon>
        <taxon>Burkholderiales</taxon>
        <taxon>Sphaerotilaceae</taxon>
        <taxon>Roseateles</taxon>
    </lineage>
</organism>
<dbReference type="NCBIfam" id="NF007297">
    <property type="entry name" value="PRK09775.1"/>
    <property type="match status" value="1"/>
</dbReference>
<proteinExistence type="inferred from homology"/>
<dbReference type="EMBL" id="NISI01000001">
    <property type="protein sequence ID" value="OWR05300.1"/>
    <property type="molecule type" value="Genomic_DNA"/>
</dbReference>